<dbReference type="EMBL" id="JBBHJY010000003">
    <property type="protein sequence ID" value="MEJ6009995.1"/>
    <property type="molecule type" value="Genomic_DNA"/>
</dbReference>
<keyword evidence="3" id="KW-1185">Reference proteome</keyword>
<evidence type="ECO:0000313" key="2">
    <source>
        <dbReference type="EMBL" id="MEJ6009995.1"/>
    </source>
</evidence>
<dbReference type="Proteomes" id="UP001379235">
    <property type="component" value="Unassembled WGS sequence"/>
</dbReference>
<sequence>MISQRMPKLLAAGAIALGAGSMGAAPQPFTPQAIGDAPARSLPAPPADGVMGFVVSDFVQPIVEGKDACPDGPVPKLREAYIASLPAAERERLTRKENEAELLRAWQMTAFGKNGTNICSQPEMFDRPTFRTVQSKVAWGLDLDEGNATDTCAHDTFTTPNGQTGIDNQEYRALGCKLEWRTKDGVGGDNQIGMKQFHNSGEWTQVILLRGVDSLENDPSVEVVYANTPDRPMIDAKGNYLPGITYSISTKPPRERNVLKGRIVGGVLMTDPGDIKLTQTWGQGGARDIRGNRARWDYRKARLRLEFQPDGSLKGMMAGYRPVADPIISPALGGAGSALVAGIDCAGELATLRKYADGLKDPKTGKCNGISATQRISAVPAYINDINQRRASR</sequence>
<evidence type="ECO:0000256" key="1">
    <source>
        <dbReference type="SAM" id="SignalP"/>
    </source>
</evidence>
<gene>
    <name evidence="2" type="ORF">WG900_08680</name>
</gene>
<protein>
    <submittedName>
        <fullName evidence="2">Uncharacterized protein</fullName>
    </submittedName>
</protein>
<comment type="caution">
    <text evidence="2">The sequence shown here is derived from an EMBL/GenBank/DDBJ whole genome shotgun (WGS) entry which is preliminary data.</text>
</comment>
<proteinExistence type="predicted"/>
<name>A0ABU8S850_9SPHN</name>
<keyword evidence="1" id="KW-0732">Signal</keyword>
<feature type="chain" id="PRO_5045689112" evidence="1">
    <location>
        <begin position="25"/>
        <end position="393"/>
    </location>
</feature>
<dbReference type="RefSeq" id="WP_339966352.1">
    <property type="nucleotide sequence ID" value="NZ_JBBHJY010000003.1"/>
</dbReference>
<organism evidence="2 3">
    <name type="scientific">Novosphingobium aquae</name>
    <dbReference type="NCBI Taxonomy" id="3133435"/>
    <lineage>
        <taxon>Bacteria</taxon>
        <taxon>Pseudomonadati</taxon>
        <taxon>Pseudomonadota</taxon>
        <taxon>Alphaproteobacteria</taxon>
        <taxon>Sphingomonadales</taxon>
        <taxon>Sphingomonadaceae</taxon>
        <taxon>Novosphingobium</taxon>
    </lineage>
</organism>
<evidence type="ECO:0000313" key="3">
    <source>
        <dbReference type="Proteomes" id="UP001379235"/>
    </source>
</evidence>
<reference evidence="2 3" key="1">
    <citation type="submission" date="2024-03" db="EMBL/GenBank/DDBJ databases">
        <authorList>
            <person name="Jo J.-H."/>
        </authorList>
    </citation>
    <scope>NUCLEOTIDE SEQUENCE [LARGE SCALE GENOMIC DNA]</scope>
    <source>
        <strain evidence="2 3">AS3R-12</strain>
    </source>
</reference>
<feature type="signal peptide" evidence="1">
    <location>
        <begin position="1"/>
        <end position="24"/>
    </location>
</feature>
<accession>A0ABU8S850</accession>